<dbReference type="Proteomes" id="UP000177328">
    <property type="component" value="Unassembled WGS sequence"/>
</dbReference>
<accession>A0A1F5KK02</accession>
<evidence type="ECO:0008006" key="4">
    <source>
        <dbReference type="Google" id="ProtNLM"/>
    </source>
</evidence>
<gene>
    <name evidence="2" type="ORF">A3D25_01145</name>
</gene>
<evidence type="ECO:0000313" key="2">
    <source>
        <dbReference type="EMBL" id="OGE41125.1"/>
    </source>
</evidence>
<reference evidence="2 3" key="1">
    <citation type="journal article" date="2016" name="Nat. Commun.">
        <title>Thousands of microbial genomes shed light on interconnected biogeochemical processes in an aquifer system.</title>
        <authorList>
            <person name="Anantharaman K."/>
            <person name="Brown C.T."/>
            <person name="Hug L.A."/>
            <person name="Sharon I."/>
            <person name="Castelle C.J."/>
            <person name="Probst A.J."/>
            <person name="Thomas B.C."/>
            <person name="Singh A."/>
            <person name="Wilkins M.J."/>
            <person name="Karaoz U."/>
            <person name="Brodie E.L."/>
            <person name="Williams K.H."/>
            <person name="Hubbard S.S."/>
            <person name="Banfield J.F."/>
        </authorList>
    </citation>
    <scope>NUCLEOTIDE SEQUENCE [LARGE SCALE GENOMIC DNA]</scope>
</reference>
<organism evidence="2 3">
    <name type="scientific">Candidatus Daviesbacteria bacterium RIFCSPHIGHO2_02_FULL_43_12</name>
    <dbReference type="NCBI Taxonomy" id="1797776"/>
    <lineage>
        <taxon>Bacteria</taxon>
        <taxon>Candidatus Daviesiibacteriota</taxon>
    </lineage>
</organism>
<dbReference type="AlphaFoldDB" id="A0A1F5KK02"/>
<keyword evidence="1" id="KW-1133">Transmembrane helix</keyword>
<protein>
    <recommendedName>
        <fullName evidence="4">DUF3307 domain-containing protein</fullName>
    </recommendedName>
</protein>
<proteinExistence type="predicted"/>
<evidence type="ECO:0000256" key="1">
    <source>
        <dbReference type="SAM" id="Phobius"/>
    </source>
</evidence>
<comment type="caution">
    <text evidence="2">The sequence shown here is derived from an EMBL/GenBank/DDBJ whole genome shotgun (WGS) entry which is preliminary data.</text>
</comment>
<sequence>MTITNHVLAGSIIGLIVKEPILAVTIAFASHFVMDALPHFGYPGRKGFPEVLKHRLSYIVGIITLISTLWIVFILINNSLYFPLTCALVAASPDFVGWYNYIAYERKGNLATGWLKLLHVQFHRRIQKFERPWGLLVEVVVFVSLLWLLILLGFKP</sequence>
<evidence type="ECO:0000313" key="3">
    <source>
        <dbReference type="Proteomes" id="UP000177328"/>
    </source>
</evidence>
<feature type="transmembrane region" description="Helical" evidence="1">
    <location>
        <begin position="12"/>
        <end position="34"/>
    </location>
</feature>
<feature type="transmembrane region" description="Helical" evidence="1">
    <location>
        <begin position="55"/>
        <end position="76"/>
    </location>
</feature>
<keyword evidence="1" id="KW-0812">Transmembrane</keyword>
<name>A0A1F5KK02_9BACT</name>
<feature type="transmembrane region" description="Helical" evidence="1">
    <location>
        <begin position="133"/>
        <end position="154"/>
    </location>
</feature>
<dbReference type="EMBL" id="MFDD01000002">
    <property type="protein sequence ID" value="OGE41125.1"/>
    <property type="molecule type" value="Genomic_DNA"/>
</dbReference>
<keyword evidence="1" id="KW-0472">Membrane</keyword>